<dbReference type="InterPro" id="IPR050361">
    <property type="entry name" value="MPP/UQCRC_Complex"/>
</dbReference>
<dbReference type="InterPro" id="IPR011249">
    <property type="entry name" value="Metalloenz_LuxS/M16"/>
</dbReference>
<evidence type="ECO:0000313" key="3">
    <source>
        <dbReference type="Proteomes" id="UP000029981"/>
    </source>
</evidence>
<protein>
    <recommendedName>
        <fullName evidence="1">Peptidase M16 N-terminal domain-containing protein</fullName>
    </recommendedName>
</protein>
<reference evidence="2 3" key="3">
    <citation type="journal article" date="2010" name="BMC Genomics">
        <title>Transcriptome sequencing and comparative analysis of cucumber flowers with different sex types.</title>
        <authorList>
            <person name="Guo S."/>
            <person name="Zheng Y."/>
            <person name="Joung J.G."/>
            <person name="Liu S."/>
            <person name="Zhang Z."/>
            <person name="Crasta O.R."/>
            <person name="Sobral B.W."/>
            <person name="Xu Y."/>
            <person name="Huang S."/>
            <person name="Fei Z."/>
        </authorList>
    </citation>
    <scope>NUCLEOTIDE SEQUENCE [LARGE SCALE GENOMIC DNA]</scope>
    <source>
        <strain evidence="3">cv. 9930</strain>
    </source>
</reference>
<dbReference type="EMBL" id="CM002928">
    <property type="protein sequence ID" value="KGN44047.1"/>
    <property type="molecule type" value="Genomic_DNA"/>
</dbReference>
<dbReference type="eggNOG" id="KOG2067">
    <property type="taxonomic scope" value="Eukaryota"/>
</dbReference>
<dbReference type="SUPFAM" id="SSF63411">
    <property type="entry name" value="LuxS/MPP-like metallohydrolase"/>
    <property type="match status" value="1"/>
</dbReference>
<dbReference type="Gene3D" id="3.30.830.10">
    <property type="entry name" value="Metalloenzyme, LuxS/M16 peptidase-like"/>
    <property type="match status" value="1"/>
</dbReference>
<dbReference type="InterPro" id="IPR011765">
    <property type="entry name" value="Pept_M16_N"/>
</dbReference>
<dbReference type="STRING" id="3659.A0A0A0K6Z2"/>
<dbReference type="Proteomes" id="UP000029981">
    <property type="component" value="Chromosome 7"/>
</dbReference>
<name>A0A0A0K6Z2_CUCSA</name>
<proteinExistence type="predicted"/>
<organism evidence="2 3">
    <name type="scientific">Cucumis sativus</name>
    <name type="common">Cucumber</name>
    <dbReference type="NCBI Taxonomy" id="3659"/>
    <lineage>
        <taxon>Eukaryota</taxon>
        <taxon>Viridiplantae</taxon>
        <taxon>Streptophyta</taxon>
        <taxon>Embryophyta</taxon>
        <taxon>Tracheophyta</taxon>
        <taxon>Spermatophyta</taxon>
        <taxon>Magnoliopsida</taxon>
        <taxon>eudicotyledons</taxon>
        <taxon>Gunneridae</taxon>
        <taxon>Pentapetalae</taxon>
        <taxon>rosids</taxon>
        <taxon>fabids</taxon>
        <taxon>Cucurbitales</taxon>
        <taxon>Cucurbitaceae</taxon>
        <taxon>Benincaseae</taxon>
        <taxon>Cucumis</taxon>
    </lineage>
</organism>
<dbReference type="AlphaFoldDB" id="A0A0A0K6Z2"/>
<accession>A0A0A0K6Z2</accession>
<feature type="domain" description="Peptidase M16 N-terminal" evidence="1">
    <location>
        <begin position="2"/>
        <end position="73"/>
    </location>
</feature>
<reference evidence="2 3" key="1">
    <citation type="journal article" date="2009" name="Nat. Genet.">
        <title>The genome of the cucumber, Cucumis sativus L.</title>
        <authorList>
            <person name="Huang S."/>
            <person name="Li R."/>
            <person name="Zhang Z."/>
            <person name="Li L."/>
            <person name="Gu X."/>
            <person name="Fan W."/>
            <person name="Lucas W.J."/>
            <person name="Wang X."/>
            <person name="Xie B."/>
            <person name="Ni P."/>
            <person name="Ren Y."/>
            <person name="Zhu H."/>
            <person name="Li J."/>
            <person name="Lin K."/>
            <person name="Jin W."/>
            <person name="Fei Z."/>
            <person name="Li G."/>
            <person name="Staub J."/>
            <person name="Kilian A."/>
            <person name="van der Vossen E.A."/>
            <person name="Wu Y."/>
            <person name="Guo J."/>
            <person name="He J."/>
            <person name="Jia Z."/>
            <person name="Ren Y."/>
            <person name="Tian G."/>
            <person name="Lu Y."/>
            <person name="Ruan J."/>
            <person name="Qian W."/>
            <person name="Wang M."/>
            <person name="Huang Q."/>
            <person name="Li B."/>
            <person name="Xuan Z."/>
            <person name="Cao J."/>
            <person name="Asan"/>
            <person name="Wu Z."/>
            <person name="Zhang J."/>
            <person name="Cai Q."/>
            <person name="Bai Y."/>
            <person name="Zhao B."/>
            <person name="Han Y."/>
            <person name="Li Y."/>
            <person name="Li X."/>
            <person name="Wang S."/>
            <person name="Shi Q."/>
            <person name="Liu S."/>
            <person name="Cho W.K."/>
            <person name="Kim J.Y."/>
            <person name="Xu Y."/>
            <person name="Heller-Uszynska K."/>
            <person name="Miao H."/>
            <person name="Cheng Z."/>
            <person name="Zhang S."/>
            <person name="Wu J."/>
            <person name="Yang Y."/>
            <person name="Kang H."/>
            <person name="Li M."/>
            <person name="Liang H."/>
            <person name="Ren X."/>
            <person name="Shi Z."/>
            <person name="Wen M."/>
            <person name="Jian M."/>
            <person name="Yang H."/>
            <person name="Zhang G."/>
            <person name="Yang Z."/>
            <person name="Chen R."/>
            <person name="Liu S."/>
            <person name="Li J."/>
            <person name="Ma L."/>
            <person name="Liu H."/>
            <person name="Zhou Y."/>
            <person name="Zhao J."/>
            <person name="Fang X."/>
            <person name="Li G."/>
            <person name="Fang L."/>
            <person name="Li Y."/>
            <person name="Liu D."/>
            <person name="Zheng H."/>
            <person name="Zhang Y."/>
            <person name="Qin N."/>
            <person name="Li Z."/>
            <person name="Yang G."/>
            <person name="Yang S."/>
            <person name="Bolund L."/>
            <person name="Kristiansen K."/>
            <person name="Zheng H."/>
            <person name="Li S."/>
            <person name="Zhang X."/>
            <person name="Yang H."/>
            <person name="Wang J."/>
            <person name="Sun R."/>
            <person name="Zhang B."/>
            <person name="Jiang S."/>
            <person name="Wang J."/>
            <person name="Du Y."/>
            <person name="Li S."/>
        </authorList>
    </citation>
    <scope>NUCLEOTIDE SEQUENCE [LARGE SCALE GENOMIC DNA]</scope>
    <source>
        <strain evidence="3">cv. 9930</strain>
    </source>
</reference>
<dbReference type="Gramene" id="KGN44047">
    <property type="protein sequence ID" value="KGN44047"/>
    <property type="gene ID" value="Csa_7G135920"/>
</dbReference>
<keyword evidence="3" id="KW-1185">Reference proteome</keyword>
<evidence type="ECO:0000313" key="2">
    <source>
        <dbReference type="EMBL" id="KGN44047.1"/>
    </source>
</evidence>
<dbReference type="GO" id="GO:0046872">
    <property type="term" value="F:metal ion binding"/>
    <property type="evidence" value="ECO:0007669"/>
    <property type="project" value="InterPro"/>
</dbReference>
<gene>
    <name evidence="2" type="ORF">Csa_7G135920</name>
</gene>
<reference evidence="2 3" key="4">
    <citation type="journal article" date="2011" name="BMC Genomics">
        <title>RNA-Seq improves annotation of protein-coding genes in the cucumber genome.</title>
        <authorList>
            <person name="Li Z."/>
            <person name="Zhang Z."/>
            <person name="Yan P."/>
            <person name="Huang S."/>
            <person name="Fei Z."/>
            <person name="Lin K."/>
        </authorList>
    </citation>
    <scope>NUCLEOTIDE SEQUENCE [LARGE SCALE GENOMIC DNA]</scope>
    <source>
        <strain evidence="3">cv. 9930</strain>
    </source>
</reference>
<reference evidence="2 3" key="2">
    <citation type="journal article" date="2009" name="PLoS ONE">
        <title>An integrated genetic and cytogenetic map of the cucumber genome.</title>
        <authorList>
            <person name="Ren Y."/>
            <person name="Zhang Z."/>
            <person name="Liu J."/>
            <person name="Staub J.E."/>
            <person name="Han Y."/>
            <person name="Cheng Z."/>
            <person name="Li X."/>
            <person name="Lu J."/>
            <person name="Miao H."/>
            <person name="Kang H."/>
            <person name="Xie B."/>
            <person name="Gu X."/>
            <person name="Wang X."/>
            <person name="Du Y."/>
            <person name="Jin W."/>
            <person name="Huang S."/>
        </authorList>
    </citation>
    <scope>NUCLEOTIDE SEQUENCE [LARGE SCALE GENOMIC DNA]</scope>
    <source>
        <strain evidence="3">cv. 9930</strain>
    </source>
</reference>
<dbReference type="PANTHER" id="PTHR11851:SF190">
    <property type="entry name" value="MITOCHONDRIAL-PROCESSING PEPTIDASE SUBUNIT ALPHA"/>
    <property type="match status" value="1"/>
</dbReference>
<dbReference type="Pfam" id="PF00675">
    <property type="entry name" value="Peptidase_M16"/>
    <property type="match status" value="1"/>
</dbReference>
<evidence type="ECO:0000259" key="1">
    <source>
        <dbReference type="Pfam" id="PF00675"/>
    </source>
</evidence>
<sequence length="170" mass="19068">MLERMTFKTTSNRSHLHVVREVEAIGGTVLTSAAREQMGYTFNALKSYVPKMVELKNYTASRIILAASGVEHEELLSIAEPLLSDLPRCVPHQEPKSVYNGGDYRHQGDSEDARTHFALAFELPSDWRKEKDAMALMVLQVLTMNILWLSDFHDNLVYVALSISVGALFG</sequence>
<dbReference type="PANTHER" id="PTHR11851">
    <property type="entry name" value="METALLOPROTEASE"/>
    <property type="match status" value="1"/>
</dbReference>